<evidence type="ECO:0000313" key="2">
    <source>
        <dbReference type="Proteomes" id="UP000317043"/>
    </source>
</evidence>
<reference evidence="1 2" key="1">
    <citation type="submission" date="2019-06" db="EMBL/GenBank/DDBJ databases">
        <title>Sequencing the genomes of 1000 actinobacteria strains.</title>
        <authorList>
            <person name="Klenk H.-P."/>
        </authorList>
    </citation>
    <scope>NUCLEOTIDE SEQUENCE [LARGE SCALE GENOMIC DNA]</scope>
    <source>
        <strain evidence="1 2">DSM 45928</strain>
    </source>
</reference>
<evidence type="ECO:0000313" key="1">
    <source>
        <dbReference type="EMBL" id="TQL77710.1"/>
    </source>
</evidence>
<protein>
    <submittedName>
        <fullName evidence="1">Uncharacterized protein</fullName>
    </submittedName>
</protein>
<comment type="caution">
    <text evidence="1">The sequence shown here is derived from an EMBL/GenBank/DDBJ whole genome shotgun (WGS) entry which is preliminary data.</text>
</comment>
<gene>
    <name evidence="1" type="ORF">FB566_3273</name>
</gene>
<organism evidence="1 2">
    <name type="scientific">Stackebrandtia endophytica</name>
    <dbReference type="NCBI Taxonomy" id="1496996"/>
    <lineage>
        <taxon>Bacteria</taxon>
        <taxon>Bacillati</taxon>
        <taxon>Actinomycetota</taxon>
        <taxon>Actinomycetes</taxon>
        <taxon>Glycomycetales</taxon>
        <taxon>Glycomycetaceae</taxon>
        <taxon>Stackebrandtia</taxon>
    </lineage>
</organism>
<accession>A0A543AYW1</accession>
<dbReference type="InParanoid" id="A0A543AYW1"/>
<dbReference type="Proteomes" id="UP000317043">
    <property type="component" value="Unassembled WGS sequence"/>
</dbReference>
<dbReference type="AlphaFoldDB" id="A0A543AYW1"/>
<dbReference type="OrthoDB" id="5217674at2"/>
<keyword evidence="2" id="KW-1185">Reference proteome</keyword>
<dbReference type="EMBL" id="VFOW01000001">
    <property type="protein sequence ID" value="TQL77710.1"/>
    <property type="molecule type" value="Genomic_DNA"/>
</dbReference>
<dbReference type="RefSeq" id="WP_142041012.1">
    <property type="nucleotide sequence ID" value="NZ_JBHTGS010000001.1"/>
</dbReference>
<proteinExistence type="predicted"/>
<name>A0A543AYW1_9ACTN</name>
<sequence>MKRVSIDQGELQTFINKMHEVTRMIGEGRDSGALQYAGTHSGGPDPQKWEHGVKVTLGVTEYDHAGRHAGVAMARLVGASMESIISIEEGARAMADIAAQIRDAMDGQDSINYDDLIEILQDREVGIYAPPTDSEEGE</sequence>